<feature type="region of interest" description="Disordered" evidence="1">
    <location>
        <begin position="184"/>
        <end position="206"/>
    </location>
</feature>
<keyword evidence="3" id="KW-0269">Exonuclease</keyword>
<dbReference type="Proteomes" id="UP000249185">
    <property type="component" value="Unassembled WGS sequence"/>
</dbReference>
<keyword evidence="3" id="KW-0378">Hydrolase</keyword>
<evidence type="ECO:0000256" key="1">
    <source>
        <dbReference type="SAM" id="MobiDB-lite"/>
    </source>
</evidence>
<evidence type="ECO:0000259" key="2">
    <source>
        <dbReference type="Pfam" id="PF02739"/>
    </source>
</evidence>
<dbReference type="GO" id="GO:0017108">
    <property type="term" value="F:5'-flap endonuclease activity"/>
    <property type="evidence" value="ECO:0007669"/>
    <property type="project" value="InterPro"/>
</dbReference>
<evidence type="ECO:0000313" key="4">
    <source>
        <dbReference type="Proteomes" id="UP000249185"/>
    </source>
</evidence>
<dbReference type="InterPro" id="IPR029060">
    <property type="entry name" value="PIN-like_dom_sf"/>
</dbReference>
<dbReference type="AlphaFoldDB" id="A0A2W5MZZ3"/>
<sequence length="206" mass="23188">MEHLSADDYVLCLSDNTNFRKSLTDTYKGKRSNLKRPILLKKLRQDFIDSGAVVYPNLEADDVMGILSTSEEDCIIVSSDKDMKTIPGWFFKDTETGLVKITEEQADYYHLYQTLIGDSIDGYSGITGVGPVAAEKILAKGATWENVLDNFLKKGYSEEYALLQARLARILRTTDYNHETKEPILWTPETVTPSTQTKKQESLSSS</sequence>
<dbReference type="InterPro" id="IPR038969">
    <property type="entry name" value="FEN"/>
</dbReference>
<accession>A0A2W5MZZ3</accession>
<dbReference type="PANTHER" id="PTHR42646:SF2">
    <property type="entry name" value="5'-3' EXONUCLEASE FAMILY PROTEIN"/>
    <property type="match status" value="1"/>
</dbReference>
<organism evidence="3 4">
    <name type="scientific">Rhodovulum sulfidophilum</name>
    <name type="common">Rhodobacter sulfidophilus</name>
    <dbReference type="NCBI Taxonomy" id="35806"/>
    <lineage>
        <taxon>Bacteria</taxon>
        <taxon>Pseudomonadati</taxon>
        <taxon>Pseudomonadota</taxon>
        <taxon>Alphaproteobacteria</taxon>
        <taxon>Rhodobacterales</taxon>
        <taxon>Paracoccaceae</taxon>
        <taxon>Rhodovulum</taxon>
    </lineage>
</organism>
<dbReference type="Gene3D" id="3.40.50.1010">
    <property type="entry name" value="5'-nuclease"/>
    <property type="match status" value="1"/>
</dbReference>
<dbReference type="Pfam" id="PF02739">
    <property type="entry name" value="5_3_exonuc_N"/>
    <property type="match status" value="1"/>
</dbReference>
<evidence type="ECO:0000313" key="3">
    <source>
        <dbReference type="EMBL" id="PZQ46772.1"/>
    </source>
</evidence>
<dbReference type="SUPFAM" id="SSF47807">
    <property type="entry name" value="5' to 3' exonuclease, C-terminal subdomain"/>
    <property type="match status" value="1"/>
</dbReference>
<dbReference type="InterPro" id="IPR020046">
    <property type="entry name" value="5-3_exonucl_a-hlix_arch_N"/>
</dbReference>
<dbReference type="InterPro" id="IPR036279">
    <property type="entry name" value="5-3_exonuclease_C_sf"/>
</dbReference>
<dbReference type="SUPFAM" id="SSF88723">
    <property type="entry name" value="PIN domain-like"/>
    <property type="match status" value="1"/>
</dbReference>
<dbReference type="Gene3D" id="1.10.150.20">
    <property type="entry name" value="5' to 3' exonuclease, C-terminal subdomain"/>
    <property type="match status" value="1"/>
</dbReference>
<proteinExistence type="predicted"/>
<dbReference type="GO" id="GO:0033567">
    <property type="term" value="P:DNA replication, Okazaki fragment processing"/>
    <property type="evidence" value="ECO:0007669"/>
    <property type="project" value="InterPro"/>
</dbReference>
<dbReference type="GO" id="GO:0004527">
    <property type="term" value="F:exonuclease activity"/>
    <property type="evidence" value="ECO:0007669"/>
    <property type="project" value="UniProtKB-KW"/>
</dbReference>
<dbReference type="EMBL" id="QFPW01000021">
    <property type="protein sequence ID" value="PZQ46772.1"/>
    <property type="molecule type" value="Genomic_DNA"/>
</dbReference>
<comment type="caution">
    <text evidence="3">The sequence shown here is derived from an EMBL/GenBank/DDBJ whole genome shotgun (WGS) entry which is preliminary data.</text>
</comment>
<gene>
    <name evidence="3" type="ORF">DI556_19315</name>
</gene>
<protein>
    <submittedName>
        <fullName evidence="3">Exonuclease</fullName>
    </submittedName>
</protein>
<dbReference type="PANTHER" id="PTHR42646">
    <property type="entry name" value="FLAP ENDONUCLEASE XNI"/>
    <property type="match status" value="1"/>
</dbReference>
<reference evidence="3 4" key="1">
    <citation type="submission" date="2017-08" db="EMBL/GenBank/DDBJ databases">
        <title>Infants hospitalized years apart are colonized by the same room-sourced microbial strains.</title>
        <authorList>
            <person name="Brooks B."/>
            <person name="Olm M.R."/>
            <person name="Firek B.A."/>
            <person name="Baker R."/>
            <person name="Thomas B.C."/>
            <person name="Morowitz M.J."/>
            <person name="Banfield J.F."/>
        </authorList>
    </citation>
    <scope>NUCLEOTIDE SEQUENCE [LARGE SCALE GENOMIC DNA]</scope>
    <source>
        <strain evidence="3">S2_005_002_R2_34</strain>
    </source>
</reference>
<name>A0A2W5MZZ3_RHOSU</name>
<keyword evidence="3" id="KW-0540">Nuclease</keyword>
<dbReference type="GO" id="GO:0003677">
    <property type="term" value="F:DNA binding"/>
    <property type="evidence" value="ECO:0007669"/>
    <property type="project" value="InterPro"/>
</dbReference>
<feature type="compositionally biased region" description="Polar residues" evidence="1">
    <location>
        <begin position="189"/>
        <end position="206"/>
    </location>
</feature>
<feature type="domain" description="5'-3' exonuclease alpha-helical arch N-terminal" evidence="2">
    <location>
        <begin position="8"/>
        <end position="84"/>
    </location>
</feature>